<keyword evidence="2" id="KW-1185">Reference proteome</keyword>
<dbReference type="InterPro" id="IPR016024">
    <property type="entry name" value="ARM-type_fold"/>
</dbReference>
<evidence type="ECO:0000313" key="1">
    <source>
        <dbReference type="EMBL" id="EQB61296.1"/>
    </source>
</evidence>
<gene>
    <name evidence="1" type="ORF">NAPIS_ORF01133</name>
</gene>
<organism evidence="1 2">
    <name type="scientific">Vairimorpha apis BRL 01</name>
    <dbReference type="NCBI Taxonomy" id="1037528"/>
    <lineage>
        <taxon>Eukaryota</taxon>
        <taxon>Fungi</taxon>
        <taxon>Fungi incertae sedis</taxon>
        <taxon>Microsporidia</taxon>
        <taxon>Nosematidae</taxon>
        <taxon>Vairimorpha</taxon>
    </lineage>
</organism>
<evidence type="ECO:0000313" key="2">
    <source>
        <dbReference type="Proteomes" id="UP000053780"/>
    </source>
</evidence>
<dbReference type="SUPFAM" id="SSF48371">
    <property type="entry name" value="ARM repeat"/>
    <property type="match status" value="1"/>
</dbReference>
<protein>
    <submittedName>
        <fullName evidence="1">Uncharacterized protein</fullName>
    </submittedName>
</protein>
<dbReference type="AlphaFoldDB" id="T0MDF9"/>
<proteinExistence type="predicted"/>
<dbReference type="VEuPathDB" id="MicrosporidiaDB:NAPIS_ORF01133"/>
<dbReference type="OrthoDB" id="2188448at2759"/>
<reference evidence="1 2" key="1">
    <citation type="journal article" date="2013" name="BMC Genomics">
        <title>Genome sequencing and comparative genomics of honey bee microsporidia, Nosema apis reveal novel insights into host-parasite interactions.</title>
        <authorList>
            <person name="Chen Yp."/>
            <person name="Pettis J.S."/>
            <person name="Zhao Y."/>
            <person name="Liu X."/>
            <person name="Tallon L.J."/>
            <person name="Sadzewicz L.D."/>
            <person name="Li R."/>
            <person name="Zheng H."/>
            <person name="Huang S."/>
            <person name="Zhang X."/>
            <person name="Hamilton M.C."/>
            <person name="Pernal S.F."/>
            <person name="Melathopoulos A.P."/>
            <person name="Yan X."/>
            <person name="Evans J.D."/>
        </authorList>
    </citation>
    <scope>NUCLEOTIDE SEQUENCE [LARGE SCALE GENOMIC DNA]</scope>
    <source>
        <strain evidence="1 2">BRL 01</strain>
    </source>
</reference>
<dbReference type="EMBL" id="KE647155">
    <property type="protein sequence ID" value="EQB61296.1"/>
    <property type="molecule type" value="Genomic_DNA"/>
</dbReference>
<name>T0MDF9_9MICR</name>
<dbReference type="HOGENOM" id="CLU_702136_0_0_1"/>
<accession>T0MDF9</accession>
<dbReference type="Proteomes" id="UP000053780">
    <property type="component" value="Unassembled WGS sequence"/>
</dbReference>
<sequence length="402" mass="48687">MLDNFEEILNLKISHIMEKYKDVDDKNDYEFDFEKNQILKEQNYNQKNKEFCKSEKERKKIKKIIKLKNGLKEYKDLYELVFVKIDKINYEEILENIHLKIKTNKEDVFSTIKDCMLYIPHKYELICNVIVSIINYNLEFKEEIKNIILEPEISTDYQFSKFIYAKALGFMIEIEGVENICQLFTDVFIDTKNVNLYVNNLKDFSNCDYIRLYYIISILKNYCFDILSCLNELQNFSIDNIFEGILWMIGKIDDIYLINIILRLRFIVTFFYERFINKKSFIENFSKLQEFIDEKTKLEFIKFCSFDSCNKIFDYDECNIESISKDQFKINEDKRIFYKDFCLLGSPSISHFLSYLELFKNEMRMDEENQKIFLEIFNDIFANKITFKKVVITKMKKFKFIK</sequence>